<proteinExistence type="predicted"/>
<dbReference type="AlphaFoldDB" id="A0A1J8QQ12"/>
<evidence type="ECO:0000313" key="3">
    <source>
        <dbReference type="EMBL" id="OJA15601.1"/>
    </source>
</evidence>
<organism evidence="3 4">
    <name type="scientific">Rhizopogon vesiculosus</name>
    <dbReference type="NCBI Taxonomy" id="180088"/>
    <lineage>
        <taxon>Eukaryota</taxon>
        <taxon>Fungi</taxon>
        <taxon>Dikarya</taxon>
        <taxon>Basidiomycota</taxon>
        <taxon>Agaricomycotina</taxon>
        <taxon>Agaricomycetes</taxon>
        <taxon>Agaricomycetidae</taxon>
        <taxon>Boletales</taxon>
        <taxon>Suillineae</taxon>
        <taxon>Rhizopogonaceae</taxon>
        <taxon>Rhizopogon</taxon>
    </lineage>
</organism>
<feature type="chain" id="PRO_5013267153" evidence="2">
    <location>
        <begin position="45"/>
        <end position="240"/>
    </location>
</feature>
<feature type="signal peptide" evidence="2">
    <location>
        <begin position="1"/>
        <end position="44"/>
    </location>
</feature>
<name>A0A1J8QQ12_9AGAM</name>
<gene>
    <name evidence="3" type="ORF">AZE42_10124</name>
</gene>
<dbReference type="OrthoDB" id="2680543at2759"/>
<feature type="transmembrane region" description="Helical" evidence="1">
    <location>
        <begin position="69"/>
        <end position="86"/>
    </location>
</feature>
<keyword evidence="1" id="KW-0812">Transmembrane</keyword>
<dbReference type="EMBL" id="LVVM01002998">
    <property type="protein sequence ID" value="OJA15601.1"/>
    <property type="molecule type" value="Genomic_DNA"/>
</dbReference>
<keyword evidence="4" id="KW-1185">Reference proteome</keyword>
<comment type="caution">
    <text evidence="3">The sequence shown here is derived from an EMBL/GenBank/DDBJ whole genome shotgun (WGS) entry which is preliminary data.</text>
</comment>
<evidence type="ECO:0000313" key="4">
    <source>
        <dbReference type="Proteomes" id="UP000183567"/>
    </source>
</evidence>
<sequence>MNDKTDRSNLDVERPGWWNVPESGRFHIWFWIFRALCLVSLTSVEQVWDSMADDVKWETNRKKTVDRMSNVNIAAGLVLTTSAVFVSTQPPLTSFVPYTMLVCYVLSLGSFAHALGGLLSGLAVANIYDACDRIWARDVCLESGITDMVIHAIAGHDGHALSVVLCASLPQLGKYIAIHFYHVFDDISFNRLLYFGGVVASILGNNRDLVLGVATTTLCMVCIQKDSAGRFGGMHTTDCS</sequence>
<evidence type="ECO:0000256" key="2">
    <source>
        <dbReference type="SAM" id="SignalP"/>
    </source>
</evidence>
<evidence type="ECO:0000256" key="1">
    <source>
        <dbReference type="SAM" id="Phobius"/>
    </source>
</evidence>
<feature type="transmembrane region" description="Helical" evidence="1">
    <location>
        <begin position="98"/>
        <end position="128"/>
    </location>
</feature>
<protein>
    <submittedName>
        <fullName evidence="3">Uncharacterized protein</fullName>
    </submittedName>
</protein>
<reference evidence="3 4" key="1">
    <citation type="submission" date="2016-03" db="EMBL/GenBank/DDBJ databases">
        <title>Comparative genomics of the ectomycorrhizal sister species Rhizopogon vinicolor and Rhizopogon vesiculosus (Basidiomycota: Boletales) reveals a divergence of the mating type B locus.</title>
        <authorList>
            <person name="Mujic A.B."/>
            <person name="Kuo A."/>
            <person name="Tritt A."/>
            <person name="Lipzen A."/>
            <person name="Chen C."/>
            <person name="Johnson J."/>
            <person name="Sharma A."/>
            <person name="Barry K."/>
            <person name="Grigoriev I.V."/>
            <person name="Spatafora J.W."/>
        </authorList>
    </citation>
    <scope>NUCLEOTIDE SEQUENCE [LARGE SCALE GENOMIC DNA]</scope>
    <source>
        <strain evidence="3 4">AM-OR11-056</strain>
    </source>
</reference>
<accession>A0A1J8QQ12</accession>
<keyword evidence="1" id="KW-1133">Transmembrane helix</keyword>
<dbReference type="Proteomes" id="UP000183567">
    <property type="component" value="Unassembled WGS sequence"/>
</dbReference>
<keyword evidence="1" id="KW-0472">Membrane</keyword>
<keyword evidence="2" id="KW-0732">Signal</keyword>